<dbReference type="PANTHER" id="PTHR43434">
    <property type="entry name" value="PHOSPHOGLYCOLATE PHOSPHATASE"/>
    <property type="match status" value="1"/>
</dbReference>
<dbReference type="GO" id="GO:0006281">
    <property type="term" value="P:DNA repair"/>
    <property type="evidence" value="ECO:0007669"/>
    <property type="project" value="TreeGrafter"/>
</dbReference>
<dbReference type="Proteomes" id="UP001054925">
    <property type="component" value="Unassembled WGS sequence"/>
</dbReference>
<organism evidence="1 2">
    <name type="scientific">Corynebacterium ammoniagenes</name>
    <name type="common">Brevibacterium ammoniagenes</name>
    <dbReference type="NCBI Taxonomy" id="1697"/>
    <lineage>
        <taxon>Bacteria</taxon>
        <taxon>Bacillati</taxon>
        <taxon>Actinomycetota</taxon>
        <taxon>Actinomycetes</taxon>
        <taxon>Mycobacteriales</taxon>
        <taxon>Corynebacteriaceae</taxon>
        <taxon>Corynebacterium</taxon>
    </lineage>
</organism>
<dbReference type="GO" id="GO:0005829">
    <property type="term" value="C:cytosol"/>
    <property type="evidence" value="ECO:0007669"/>
    <property type="project" value="TreeGrafter"/>
</dbReference>
<dbReference type="Gene3D" id="3.40.50.1000">
    <property type="entry name" value="HAD superfamily/HAD-like"/>
    <property type="match status" value="1"/>
</dbReference>
<accession>A0AAV5G8K6</accession>
<dbReference type="InterPro" id="IPR050155">
    <property type="entry name" value="HAD-like_hydrolase_sf"/>
</dbReference>
<name>A0AAV5G8K6_CORAM</name>
<dbReference type="EMBL" id="BQKK01000002">
    <property type="protein sequence ID" value="GJN42993.1"/>
    <property type="molecule type" value="Genomic_DNA"/>
</dbReference>
<proteinExistence type="predicted"/>
<dbReference type="AlphaFoldDB" id="A0AAV5G8K6"/>
<dbReference type="PANTHER" id="PTHR43434:SF1">
    <property type="entry name" value="PHOSPHOGLYCOLATE PHOSPHATASE"/>
    <property type="match status" value="1"/>
</dbReference>
<evidence type="ECO:0000313" key="2">
    <source>
        <dbReference type="Proteomes" id="UP001054925"/>
    </source>
</evidence>
<dbReference type="InterPro" id="IPR023214">
    <property type="entry name" value="HAD_sf"/>
</dbReference>
<evidence type="ECO:0008006" key="3">
    <source>
        <dbReference type="Google" id="ProtNLM"/>
    </source>
</evidence>
<comment type="caution">
    <text evidence="1">The sequence shown here is derived from an EMBL/GenBank/DDBJ whole genome shotgun (WGS) entry which is preliminary data.</text>
</comment>
<gene>
    <name evidence="1" type="ORF">CAT723_14720</name>
</gene>
<protein>
    <recommendedName>
        <fullName evidence="3">HAD family hydrolase</fullName>
    </recommendedName>
</protein>
<dbReference type="Pfam" id="PF00702">
    <property type="entry name" value="Hydrolase"/>
    <property type="match status" value="1"/>
</dbReference>
<dbReference type="RefSeq" id="WP_236163845.1">
    <property type="nucleotide sequence ID" value="NZ_BQKK01000002.1"/>
</dbReference>
<reference evidence="1" key="1">
    <citation type="submission" date="2021-12" db="EMBL/GenBank/DDBJ databases">
        <title>Draft genome sequence of Corynebacterium ammoniagenes strain T-723.</title>
        <authorList>
            <person name="Matsuzawa M."/>
            <person name="Hiratani M."/>
            <person name="Abe I."/>
            <person name="Tsuji Y."/>
            <person name="Nakamura J."/>
        </authorList>
    </citation>
    <scope>NUCLEOTIDE SEQUENCE</scope>
    <source>
        <strain evidence="1">T-723</strain>
    </source>
</reference>
<sequence length="216" mass="23317">MILRQDLRQQAAIIFDFDGTVALGHGPVRAYAAAIPAEKLANSAAFTEQVEVALAELDNLTSDYRDGYHAVAELATAQGITPEALSQAYIASRRLLGTDKAPVHMPRKLPKLLHAISEHAWVVLATNAPDDGIEALLTTWNIRQYFDQLSFNSRKPAGMTQVIEGLGARRILAIGDIAENDLDPAAELGAQTLLVTPHHTLDDAAADIIAWAHQGK</sequence>
<dbReference type="InterPro" id="IPR036412">
    <property type="entry name" value="HAD-like_sf"/>
</dbReference>
<evidence type="ECO:0000313" key="1">
    <source>
        <dbReference type="EMBL" id="GJN42993.1"/>
    </source>
</evidence>
<dbReference type="SUPFAM" id="SSF56784">
    <property type="entry name" value="HAD-like"/>
    <property type="match status" value="1"/>
</dbReference>
<dbReference type="GO" id="GO:0008967">
    <property type="term" value="F:phosphoglycolate phosphatase activity"/>
    <property type="evidence" value="ECO:0007669"/>
    <property type="project" value="TreeGrafter"/>
</dbReference>